<evidence type="ECO:0000256" key="1">
    <source>
        <dbReference type="ARBA" id="ARBA00022999"/>
    </source>
</evidence>
<dbReference type="PANTHER" id="PTHR14098:SF14">
    <property type="entry name" value="SH2 DOMAIN-CONTAINING PROTEIN"/>
    <property type="match status" value="1"/>
</dbReference>
<reference evidence="5" key="1">
    <citation type="submission" date="2020-11" db="EMBL/GenBank/DDBJ databases">
        <authorList>
            <person name="Tran Van P."/>
        </authorList>
    </citation>
    <scope>NUCLEOTIDE SEQUENCE</scope>
</reference>
<feature type="compositionally biased region" description="Pro residues" evidence="3">
    <location>
        <begin position="1"/>
        <end position="15"/>
    </location>
</feature>
<protein>
    <recommendedName>
        <fullName evidence="4">SH2 domain-containing protein</fullName>
    </recommendedName>
</protein>
<accession>A0A7R9MDM9</accession>
<dbReference type="SMART" id="SM00252">
    <property type="entry name" value="SH2"/>
    <property type="match status" value="1"/>
</dbReference>
<dbReference type="GO" id="GO:0007169">
    <property type="term" value="P:cell surface receptor protein tyrosine kinase signaling pathway"/>
    <property type="evidence" value="ECO:0007669"/>
    <property type="project" value="TreeGrafter"/>
</dbReference>
<dbReference type="GO" id="GO:0005737">
    <property type="term" value="C:cytoplasm"/>
    <property type="evidence" value="ECO:0007669"/>
    <property type="project" value="UniProtKB-ARBA"/>
</dbReference>
<dbReference type="InterPro" id="IPR051751">
    <property type="entry name" value="Immunoreceptor_sig_adapters"/>
</dbReference>
<evidence type="ECO:0000313" key="6">
    <source>
        <dbReference type="Proteomes" id="UP000728032"/>
    </source>
</evidence>
<evidence type="ECO:0000256" key="2">
    <source>
        <dbReference type="PROSITE-ProRule" id="PRU00191"/>
    </source>
</evidence>
<dbReference type="SUPFAM" id="SSF55550">
    <property type="entry name" value="SH2 domain"/>
    <property type="match status" value="1"/>
</dbReference>
<feature type="region of interest" description="Disordered" evidence="3">
    <location>
        <begin position="1"/>
        <end position="20"/>
    </location>
</feature>
<name>A0A7R9MDM9_9ACAR</name>
<keyword evidence="1 2" id="KW-0727">SH2 domain</keyword>
<dbReference type="PROSITE" id="PS50001">
    <property type="entry name" value="SH2"/>
    <property type="match status" value="1"/>
</dbReference>
<evidence type="ECO:0000313" key="5">
    <source>
        <dbReference type="EMBL" id="CAD7658076.1"/>
    </source>
</evidence>
<sequence>ISARPLPPLPSPPHTLSPSHTFASNESLNDYEWYHSVEREDAEALLLTQEEDGAYLVRESKRAGKCNPYTLTIFHNGRVFHLNIRKRPDDIQNSCRFGFIPYIRTHTTYNTGHSGRKDTPYFDAFLFILIVTKEMMTDRLFLSY</sequence>
<dbReference type="Pfam" id="PF00017">
    <property type="entry name" value="SH2"/>
    <property type="match status" value="1"/>
</dbReference>
<organism evidence="5">
    <name type="scientific">Oppiella nova</name>
    <dbReference type="NCBI Taxonomy" id="334625"/>
    <lineage>
        <taxon>Eukaryota</taxon>
        <taxon>Metazoa</taxon>
        <taxon>Ecdysozoa</taxon>
        <taxon>Arthropoda</taxon>
        <taxon>Chelicerata</taxon>
        <taxon>Arachnida</taxon>
        <taxon>Acari</taxon>
        <taxon>Acariformes</taxon>
        <taxon>Sarcoptiformes</taxon>
        <taxon>Oribatida</taxon>
        <taxon>Brachypylina</taxon>
        <taxon>Oppioidea</taxon>
        <taxon>Oppiidae</taxon>
        <taxon>Oppiella</taxon>
    </lineage>
</organism>
<evidence type="ECO:0000256" key="3">
    <source>
        <dbReference type="SAM" id="MobiDB-lite"/>
    </source>
</evidence>
<feature type="domain" description="SH2" evidence="4">
    <location>
        <begin position="32"/>
        <end position="102"/>
    </location>
</feature>
<keyword evidence="6" id="KW-1185">Reference proteome</keyword>
<dbReference type="EMBL" id="CAJPVJ010014276">
    <property type="protein sequence ID" value="CAG2175262.1"/>
    <property type="molecule type" value="Genomic_DNA"/>
</dbReference>
<feature type="non-terminal residue" evidence="5">
    <location>
        <position position="1"/>
    </location>
</feature>
<dbReference type="InterPro" id="IPR000980">
    <property type="entry name" value="SH2"/>
</dbReference>
<dbReference type="PANTHER" id="PTHR14098">
    <property type="entry name" value="SH2 DOMAIN CONTAINING PROTEIN"/>
    <property type="match status" value="1"/>
</dbReference>
<dbReference type="OrthoDB" id="10044490at2759"/>
<dbReference type="Gene3D" id="3.30.505.10">
    <property type="entry name" value="SH2 domain"/>
    <property type="match status" value="1"/>
</dbReference>
<gene>
    <name evidence="5" type="ORF">ONB1V03_LOCUS14701</name>
</gene>
<dbReference type="Proteomes" id="UP000728032">
    <property type="component" value="Unassembled WGS sequence"/>
</dbReference>
<dbReference type="InterPro" id="IPR036860">
    <property type="entry name" value="SH2_dom_sf"/>
</dbReference>
<proteinExistence type="predicted"/>
<dbReference type="AlphaFoldDB" id="A0A7R9MDM9"/>
<dbReference type="EMBL" id="OC929101">
    <property type="protein sequence ID" value="CAD7658076.1"/>
    <property type="molecule type" value="Genomic_DNA"/>
</dbReference>
<evidence type="ECO:0000259" key="4">
    <source>
        <dbReference type="PROSITE" id="PS50001"/>
    </source>
</evidence>
<dbReference type="GO" id="GO:0035556">
    <property type="term" value="P:intracellular signal transduction"/>
    <property type="evidence" value="ECO:0007669"/>
    <property type="project" value="TreeGrafter"/>
</dbReference>